<keyword evidence="1" id="KW-0732">Signal</keyword>
<dbReference type="InterPro" id="IPR032710">
    <property type="entry name" value="NTF2-like_dom_sf"/>
</dbReference>
<evidence type="ECO:0000313" key="3">
    <source>
        <dbReference type="Proteomes" id="UP001529085"/>
    </source>
</evidence>
<evidence type="ECO:0000256" key="1">
    <source>
        <dbReference type="SAM" id="SignalP"/>
    </source>
</evidence>
<keyword evidence="3" id="KW-1185">Reference proteome</keyword>
<sequence>MSKYKLLLLIIFLGSSLNIIAQEEKKDYSKNVATLDSTIETLYTVISGDKGFERDWALFKHLFHKNAKLIPTGKNKEGKQIARYMTPDDYINSSGKWLVENGFHEVEINREVQTFGNITQVFSTYESFKNKDDDKSFMRGINSIQLLNDGERWWIINIYWMQETKDNPIPEDYLPKN</sequence>
<dbReference type="SUPFAM" id="SSF54427">
    <property type="entry name" value="NTF2-like"/>
    <property type="match status" value="1"/>
</dbReference>
<evidence type="ECO:0000313" key="2">
    <source>
        <dbReference type="EMBL" id="MDG4717245.1"/>
    </source>
</evidence>
<reference evidence="2 3" key="1">
    <citation type="submission" date="2023-03" db="EMBL/GenBank/DDBJ databases">
        <title>Strain YYF002 represents a novel species in the genus Winogradskyella isolated from seawater.</title>
        <authorList>
            <person name="Fu Z.-Y."/>
        </authorList>
    </citation>
    <scope>NUCLEOTIDE SEQUENCE [LARGE SCALE GENOMIC DNA]</scope>
    <source>
        <strain evidence="2 3">YYF002</strain>
    </source>
</reference>
<dbReference type="Gene3D" id="3.10.450.50">
    <property type="match status" value="1"/>
</dbReference>
<accession>A0ABT6G5C9</accession>
<organism evidence="2 3">
    <name type="scientific">Winogradskyella marincola</name>
    <dbReference type="NCBI Taxonomy" id="3037795"/>
    <lineage>
        <taxon>Bacteria</taxon>
        <taxon>Pseudomonadati</taxon>
        <taxon>Bacteroidota</taxon>
        <taxon>Flavobacteriia</taxon>
        <taxon>Flavobacteriales</taxon>
        <taxon>Flavobacteriaceae</taxon>
        <taxon>Winogradskyella</taxon>
    </lineage>
</organism>
<gene>
    <name evidence="2" type="ORF">P7122_15260</name>
</gene>
<evidence type="ECO:0008006" key="4">
    <source>
        <dbReference type="Google" id="ProtNLM"/>
    </source>
</evidence>
<dbReference type="EMBL" id="JARSBN010000011">
    <property type="protein sequence ID" value="MDG4717245.1"/>
    <property type="molecule type" value="Genomic_DNA"/>
</dbReference>
<proteinExistence type="predicted"/>
<dbReference type="RefSeq" id="WP_278006667.1">
    <property type="nucleotide sequence ID" value="NZ_JARSBN010000011.1"/>
</dbReference>
<name>A0ABT6G5C9_9FLAO</name>
<feature type="signal peptide" evidence="1">
    <location>
        <begin position="1"/>
        <end position="21"/>
    </location>
</feature>
<protein>
    <recommendedName>
        <fullName evidence="4">Nuclear transport factor 2 family protein</fullName>
    </recommendedName>
</protein>
<feature type="chain" id="PRO_5047452445" description="Nuclear transport factor 2 family protein" evidence="1">
    <location>
        <begin position="22"/>
        <end position="177"/>
    </location>
</feature>
<comment type="caution">
    <text evidence="2">The sequence shown here is derived from an EMBL/GenBank/DDBJ whole genome shotgun (WGS) entry which is preliminary data.</text>
</comment>
<dbReference type="Proteomes" id="UP001529085">
    <property type="component" value="Unassembled WGS sequence"/>
</dbReference>